<organism evidence="2 3">
    <name type="scientific">Mucilaginibacter gynuensis</name>
    <dbReference type="NCBI Taxonomy" id="1302236"/>
    <lineage>
        <taxon>Bacteria</taxon>
        <taxon>Pseudomonadati</taxon>
        <taxon>Bacteroidota</taxon>
        <taxon>Sphingobacteriia</taxon>
        <taxon>Sphingobacteriales</taxon>
        <taxon>Sphingobacteriaceae</taxon>
        <taxon>Mucilaginibacter</taxon>
    </lineage>
</organism>
<feature type="domain" description="Streptomycin biosynthesis protein StrF" evidence="1">
    <location>
        <begin position="6"/>
        <end position="191"/>
    </location>
</feature>
<evidence type="ECO:0000259" key="1">
    <source>
        <dbReference type="Pfam" id="PF13712"/>
    </source>
</evidence>
<evidence type="ECO:0000313" key="2">
    <source>
        <dbReference type="EMBL" id="GAA4334370.1"/>
    </source>
</evidence>
<comment type="caution">
    <text evidence="2">The sequence shown here is derived from an EMBL/GenBank/DDBJ whole genome shotgun (WGS) entry which is preliminary data.</text>
</comment>
<keyword evidence="3" id="KW-1185">Reference proteome</keyword>
<proteinExistence type="predicted"/>
<dbReference type="Pfam" id="PF13712">
    <property type="entry name" value="Glyco_tranf_2_5"/>
    <property type="match status" value="1"/>
</dbReference>
<dbReference type="InterPro" id="IPR059123">
    <property type="entry name" value="StrF_dom"/>
</dbReference>
<reference evidence="3" key="1">
    <citation type="journal article" date="2019" name="Int. J. Syst. Evol. Microbiol.">
        <title>The Global Catalogue of Microorganisms (GCM) 10K type strain sequencing project: providing services to taxonomists for standard genome sequencing and annotation.</title>
        <authorList>
            <consortium name="The Broad Institute Genomics Platform"/>
            <consortium name="The Broad Institute Genome Sequencing Center for Infectious Disease"/>
            <person name="Wu L."/>
            <person name="Ma J."/>
        </authorList>
    </citation>
    <scope>NUCLEOTIDE SEQUENCE [LARGE SCALE GENOMIC DNA]</scope>
    <source>
        <strain evidence="3">JCM 17705</strain>
    </source>
</reference>
<dbReference type="Gene3D" id="3.90.550.10">
    <property type="entry name" value="Spore Coat Polysaccharide Biosynthesis Protein SpsA, Chain A"/>
    <property type="match status" value="1"/>
</dbReference>
<dbReference type="InterPro" id="IPR029044">
    <property type="entry name" value="Nucleotide-diphossugar_trans"/>
</dbReference>
<gene>
    <name evidence="2" type="ORF">GCM10023149_41700</name>
</gene>
<protein>
    <recommendedName>
        <fullName evidence="1">Streptomycin biosynthesis protein StrF domain-containing protein</fullName>
    </recommendedName>
</protein>
<dbReference type="EMBL" id="BAABFT010000014">
    <property type="protein sequence ID" value="GAA4334370.1"/>
    <property type="molecule type" value="Genomic_DNA"/>
</dbReference>
<dbReference type="Proteomes" id="UP001500582">
    <property type="component" value="Unassembled WGS sequence"/>
</dbReference>
<dbReference type="RefSeq" id="WP_345213115.1">
    <property type="nucleotide sequence ID" value="NZ_BAABFT010000014.1"/>
</dbReference>
<sequence length="295" mass="33948">MISIIISSVDNVQLNQVTKNIEDTIGVPYEIIATDNSLGEKGICEVYNTAALKAKYDILCFIHEDIIIRSVGWGNKLVQSFAKNPEVGLIGVIGGSYKPLSPSIWSGSGIANEYSNLIQVHKYSNKPSVHFNRNPRNEELSYVACVDGVWLSTTKEVFAKYKFDEHLLKGFHLYDIDYSLTVGQHYKVAVTYDILVEHLSEGNYSRGWMLDHIKLHKKWGSYLPVDTEGFSKKDRAHSEKSSFMEFVEQLIELGFPISTAYKMLWANPRLLRLHFKLFWKLHRYIYRLYKQRNAL</sequence>
<evidence type="ECO:0000313" key="3">
    <source>
        <dbReference type="Proteomes" id="UP001500582"/>
    </source>
</evidence>
<name>A0ABP8H4S8_9SPHI</name>
<accession>A0ABP8H4S8</accession>
<dbReference type="SUPFAM" id="SSF53448">
    <property type="entry name" value="Nucleotide-diphospho-sugar transferases"/>
    <property type="match status" value="1"/>
</dbReference>